<feature type="binding site" evidence="5">
    <location>
        <position position="221"/>
    </location>
    <ligand>
        <name>dimethylallyl diphosphate</name>
        <dbReference type="ChEBI" id="CHEBI:57623"/>
    </ligand>
</feature>
<organism evidence="6 7">
    <name type="scientific">Lachnospira hominis</name>
    <name type="common">ex Liu et al. 2021</name>
    <dbReference type="NCBI Taxonomy" id="2763051"/>
    <lineage>
        <taxon>Bacteria</taxon>
        <taxon>Bacillati</taxon>
        <taxon>Bacillota</taxon>
        <taxon>Clostridia</taxon>
        <taxon>Lachnospirales</taxon>
        <taxon>Lachnospiraceae</taxon>
        <taxon>Lachnospira</taxon>
    </lineage>
</organism>
<feature type="binding site" evidence="5">
    <location>
        <position position="219"/>
    </location>
    <ligand>
        <name>(2E)-4-hydroxy-3-methylbut-2-enyl diphosphate</name>
        <dbReference type="ChEBI" id="CHEBI:128753"/>
    </ligand>
</feature>
<feature type="binding site" evidence="5">
    <location>
        <position position="163"/>
    </location>
    <ligand>
        <name>(2E)-4-hydroxy-3-methylbut-2-enyl diphosphate</name>
        <dbReference type="ChEBI" id="CHEBI:128753"/>
    </ligand>
</feature>
<feature type="binding site" evidence="5">
    <location>
        <position position="123"/>
    </location>
    <ligand>
        <name>dimethylallyl diphosphate</name>
        <dbReference type="ChEBI" id="CHEBI:57623"/>
    </ligand>
</feature>
<feature type="binding site" evidence="5">
    <location>
        <position position="73"/>
    </location>
    <ligand>
        <name>dimethylallyl diphosphate</name>
        <dbReference type="ChEBI" id="CHEBI:57623"/>
    </ligand>
</feature>
<feature type="binding site" evidence="5">
    <location>
        <position position="221"/>
    </location>
    <ligand>
        <name>isopentenyl diphosphate</name>
        <dbReference type="ChEBI" id="CHEBI:128769"/>
    </ligand>
</feature>
<comment type="cofactor">
    <cofactor evidence="5">
        <name>[4Fe-4S] cluster</name>
        <dbReference type="ChEBI" id="CHEBI:49883"/>
    </cofactor>
    <text evidence="5">Binds 1 [4Fe-4S] cluster per subunit.</text>
</comment>
<evidence type="ECO:0000313" key="7">
    <source>
        <dbReference type="Proteomes" id="UP000628463"/>
    </source>
</evidence>
<gene>
    <name evidence="5 6" type="primary">ispH</name>
    <name evidence="6" type="ORF">H8S01_02805</name>
</gene>
<evidence type="ECO:0000313" key="6">
    <source>
        <dbReference type="EMBL" id="MBC5679890.1"/>
    </source>
</evidence>
<feature type="binding site" evidence="5">
    <location>
        <position position="73"/>
    </location>
    <ligand>
        <name>isopentenyl diphosphate</name>
        <dbReference type="ChEBI" id="CHEBI:128769"/>
    </ligand>
</feature>
<keyword evidence="1 5" id="KW-0004">4Fe-4S</keyword>
<dbReference type="EC" id="1.17.7.4" evidence="5"/>
<comment type="catalytic activity">
    <reaction evidence="5">
        <text>isopentenyl diphosphate + 2 oxidized [2Fe-2S]-[ferredoxin] + H2O = (2E)-4-hydroxy-3-methylbut-2-enyl diphosphate + 2 reduced [2Fe-2S]-[ferredoxin] + 2 H(+)</text>
        <dbReference type="Rhea" id="RHEA:24488"/>
        <dbReference type="Rhea" id="RHEA-COMP:10000"/>
        <dbReference type="Rhea" id="RHEA-COMP:10001"/>
        <dbReference type="ChEBI" id="CHEBI:15377"/>
        <dbReference type="ChEBI" id="CHEBI:15378"/>
        <dbReference type="ChEBI" id="CHEBI:33737"/>
        <dbReference type="ChEBI" id="CHEBI:33738"/>
        <dbReference type="ChEBI" id="CHEBI:128753"/>
        <dbReference type="ChEBI" id="CHEBI:128769"/>
        <dbReference type="EC" id="1.17.7.4"/>
    </reaction>
</comment>
<keyword evidence="4 5" id="KW-0411">Iron-sulfur</keyword>
<evidence type="ECO:0000256" key="1">
    <source>
        <dbReference type="ARBA" id="ARBA00022485"/>
    </source>
</evidence>
<feature type="binding site" evidence="5">
    <location>
        <position position="220"/>
    </location>
    <ligand>
        <name>dimethylallyl diphosphate</name>
        <dbReference type="ChEBI" id="CHEBI:57623"/>
    </ligand>
</feature>
<feature type="binding site" evidence="5">
    <location>
        <position position="123"/>
    </location>
    <ligand>
        <name>isopentenyl diphosphate</name>
        <dbReference type="ChEBI" id="CHEBI:128769"/>
    </ligand>
</feature>
<comment type="catalytic activity">
    <reaction evidence="5">
        <text>dimethylallyl diphosphate + 2 oxidized [2Fe-2S]-[ferredoxin] + H2O = (2E)-4-hydroxy-3-methylbut-2-enyl diphosphate + 2 reduced [2Fe-2S]-[ferredoxin] + 2 H(+)</text>
        <dbReference type="Rhea" id="RHEA:24825"/>
        <dbReference type="Rhea" id="RHEA-COMP:10000"/>
        <dbReference type="Rhea" id="RHEA-COMP:10001"/>
        <dbReference type="ChEBI" id="CHEBI:15377"/>
        <dbReference type="ChEBI" id="CHEBI:15378"/>
        <dbReference type="ChEBI" id="CHEBI:33737"/>
        <dbReference type="ChEBI" id="CHEBI:33738"/>
        <dbReference type="ChEBI" id="CHEBI:57623"/>
        <dbReference type="ChEBI" id="CHEBI:128753"/>
        <dbReference type="EC" id="1.17.7.4"/>
    </reaction>
</comment>
<evidence type="ECO:0000256" key="4">
    <source>
        <dbReference type="ARBA" id="ARBA00023014"/>
    </source>
</evidence>
<dbReference type="PANTHER" id="PTHR30426">
    <property type="entry name" value="4-HYDROXY-3-METHYLBUT-2-ENYL DIPHOSPHATE REDUCTASE"/>
    <property type="match status" value="1"/>
</dbReference>
<feature type="binding site" evidence="5">
    <location>
        <position position="40"/>
    </location>
    <ligand>
        <name>isopentenyl diphosphate</name>
        <dbReference type="ChEBI" id="CHEBI:128769"/>
    </ligand>
</feature>
<keyword evidence="5" id="KW-0414">Isoprene biosynthesis</keyword>
<feature type="binding site" evidence="5">
    <location>
        <position position="95"/>
    </location>
    <ligand>
        <name>[4Fe-4S] cluster</name>
        <dbReference type="ChEBI" id="CHEBI:49883"/>
    </ligand>
</feature>
<keyword evidence="5 6" id="KW-0560">Oxidoreductase</keyword>
<evidence type="ECO:0000256" key="3">
    <source>
        <dbReference type="ARBA" id="ARBA00023004"/>
    </source>
</evidence>
<evidence type="ECO:0000256" key="5">
    <source>
        <dbReference type="HAMAP-Rule" id="MF_00191"/>
    </source>
</evidence>
<feature type="binding site" evidence="5">
    <location>
        <position position="73"/>
    </location>
    <ligand>
        <name>(2E)-4-hydroxy-3-methylbut-2-enyl diphosphate</name>
        <dbReference type="ChEBI" id="CHEBI:128753"/>
    </ligand>
</feature>
<dbReference type="GO" id="GO:0051745">
    <property type="term" value="F:4-hydroxy-3-methylbut-2-enyl diphosphate reductase activity"/>
    <property type="evidence" value="ECO:0007669"/>
    <property type="project" value="UniProtKB-EC"/>
</dbReference>
<evidence type="ECO:0000256" key="2">
    <source>
        <dbReference type="ARBA" id="ARBA00022723"/>
    </source>
</evidence>
<dbReference type="NCBIfam" id="NF002187">
    <property type="entry name" value="PRK01045.1-1"/>
    <property type="match status" value="1"/>
</dbReference>
<accession>A0ABR7FXI2</accession>
<feature type="binding site" evidence="5">
    <location>
        <position position="219"/>
    </location>
    <ligand>
        <name>isopentenyl diphosphate</name>
        <dbReference type="ChEBI" id="CHEBI:128769"/>
    </ligand>
</feature>
<feature type="binding site" evidence="5">
    <location>
        <position position="220"/>
    </location>
    <ligand>
        <name>isopentenyl diphosphate</name>
        <dbReference type="ChEBI" id="CHEBI:128769"/>
    </ligand>
</feature>
<dbReference type="HAMAP" id="MF_00191">
    <property type="entry name" value="IspH"/>
    <property type="match status" value="1"/>
</dbReference>
<sequence length="287" mass="32006">MKEVIVAKSAGFCFGVQRAVDTVYNQCGGKNVFTYGPIIHNEEVVKDLENKGVHVINSADEINDDSTVIIRSHGVSKDVYDSLHEKNVNIVDATCPFVLKIHKIVKEESANGSQIVIIGNENHPEVEGIMGWSLSDTYVIDTSEKAQNLVLDSQRRVCIVSQTTFNYNKFQELVEIISKKGYNIIIRNTICNATEERQTEAREIAKRVDAMIVIGGSSSSNTRKLYEICKKECYDTFYIQTINDLDLESLGRAECIGITAGASTPNNIIEEVCTNVRKFCRDVRGIN</sequence>
<feature type="active site" description="Proton donor" evidence="5">
    <location>
        <position position="125"/>
    </location>
</feature>
<keyword evidence="7" id="KW-1185">Reference proteome</keyword>
<feature type="binding site" evidence="5">
    <location>
        <position position="263"/>
    </location>
    <ligand>
        <name>dimethylallyl diphosphate</name>
        <dbReference type="ChEBI" id="CHEBI:57623"/>
    </ligand>
</feature>
<proteinExistence type="inferred from homology"/>
<feature type="binding site" evidence="5">
    <location>
        <position position="263"/>
    </location>
    <ligand>
        <name>(2E)-4-hydroxy-3-methylbut-2-enyl diphosphate</name>
        <dbReference type="ChEBI" id="CHEBI:128753"/>
    </ligand>
</feature>
<feature type="binding site" evidence="5">
    <location>
        <position position="40"/>
    </location>
    <ligand>
        <name>(2E)-4-hydroxy-3-methylbut-2-enyl diphosphate</name>
        <dbReference type="ChEBI" id="CHEBI:128753"/>
    </ligand>
</feature>
<feature type="binding site" evidence="5">
    <location>
        <position position="221"/>
    </location>
    <ligand>
        <name>(2E)-4-hydroxy-3-methylbut-2-enyl diphosphate</name>
        <dbReference type="ChEBI" id="CHEBI:128753"/>
    </ligand>
</feature>
<feature type="binding site" evidence="5">
    <location>
        <position position="220"/>
    </location>
    <ligand>
        <name>(2E)-4-hydroxy-3-methylbut-2-enyl diphosphate</name>
        <dbReference type="ChEBI" id="CHEBI:128753"/>
    </ligand>
</feature>
<comment type="function">
    <text evidence="5">Catalyzes the conversion of 1-hydroxy-2-methyl-2-(E)-butenyl 4-diphosphate (HMBPP) into a mixture of isopentenyl diphosphate (IPP) and dimethylallyl diphosphate (DMAPP). Acts in the terminal step of the DOXP/MEP pathway for isoprenoid precursor biosynthesis.</text>
</comment>
<comment type="pathway">
    <text evidence="5">Isoprenoid biosynthesis; isopentenyl diphosphate biosynthesis via DXP pathway; isopentenyl diphosphate from 1-deoxy-D-xylulose 5-phosphate: step 6/6.</text>
</comment>
<dbReference type="CDD" id="cd13944">
    <property type="entry name" value="lytB_ispH"/>
    <property type="match status" value="1"/>
</dbReference>
<comment type="caution">
    <text evidence="6">The sequence shown here is derived from an EMBL/GenBank/DDBJ whole genome shotgun (WGS) entry which is preliminary data.</text>
</comment>
<feature type="binding site" evidence="5">
    <location>
        <position position="219"/>
    </location>
    <ligand>
        <name>dimethylallyl diphosphate</name>
        <dbReference type="ChEBI" id="CHEBI:57623"/>
    </ligand>
</feature>
<feature type="binding site" evidence="5">
    <location>
        <position position="191"/>
    </location>
    <ligand>
        <name>[4Fe-4S] cluster</name>
        <dbReference type="ChEBI" id="CHEBI:49883"/>
    </ligand>
</feature>
<dbReference type="InterPro" id="IPR003451">
    <property type="entry name" value="LytB/IspH"/>
</dbReference>
<dbReference type="Gene3D" id="3.40.50.11270">
    <property type="match status" value="1"/>
</dbReference>
<dbReference type="RefSeq" id="WP_021865352.1">
    <property type="nucleotide sequence ID" value="NZ_JACOPD010000002.1"/>
</dbReference>
<dbReference type="Proteomes" id="UP000628463">
    <property type="component" value="Unassembled WGS sequence"/>
</dbReference>
<keyword evidence="2 5" id="KW-0479">Metal-binding</keyword>
<dbReference type="PANTHER" id="PTHR30426:SF0">
    <property type="entry name" value="4-HYDROXY-3-METHYLBUT-2-ENYL DIPHOSPHATE REDUCTASE"/>
    <property type="match status" value="1"/>
</dbReference>
<keyword evidence="3 5" id="KW-0408">Iron</keyword>
<feature type="binding site" evidence="5">
    <location>
        <position position="40"/>
    </location>
    <ligand>
        <name>dimethylallyl diphosphate</name>
        <dbReference type="ChEBI" id="CHEBI:57623"/>
    </ligand>
</feature>
<feature type="binding site" evidence="5">
    <location>
        <position position="123"/>
    </location>
    <ligand>
        <name>(2E)-4-hydroxy-3-methylbut-2-enyl diphosphate</name>
        <dbReference type="ChEBI" id="CHEBI:128753"/>
    </ligand>
</feature>
<name>A0ABR7FXI2_9FIRM</name>
<feature type="binding site" evidence="5">
    <location>
        <position position="13"/>
    </location>
    <ligand>
        <name>[4Fe-4S] cluster</name>
        <dbReference type="ChEBI" id="CHEBI:49883"/>
    </ligand>
</feature>
<protein>
    <recommendedName>
        <fullName evidence="5">4-hydroxy-3-methylbut-2-enyl diphosphate reductase</fullName>
        <shortName evidence="5">HMBPP reductase</shortName>
        <ecNumber evidence="5">1.17.7.4</ecNumber>
    </recommendedName>
</protein>
<dbReference type="Gene3D" id="3.40.1010.20">
    <property type="entry name" value="4-hydroxy-3-methylbut-2-enyl diphosphate reductase, catalytic domain"/>
    <property type="match status" value="2"/>
</dbReference>
<feature type="binding site" evidence="5">
    <location>
        <position position="263"/>
    </location>
    <ligand>
        <name>isopentenyl diphosphate</name>
        <dbReference type="ChEBI" id="CHEBI:128769"/>
    </ligand>
</feature>
<dbReference type="NCBIfam" id="TIGR00216">
    <property type="entry name" value="ispH_lytB"/>
    <property type="match status" value="1"/>
</dbReference>
<dbReference type="Pfam" id="PF02401">
    <property type="entry name" value="LYTB"/>
    <property type="match status" value="1"/>
</dbReference>
<dbReference type="EMBL" id="JACOPD010000002">
    <property type="protein sequence ID" value="MBC5679890.1"/>
    <property type="molecule type" value="Genomic_DNA"/>
</dbReference>
<comment type="pathway">
    <text evidence="5">Isoprenoid biosynthesis; dimethylallyl diphosphate biosynthesis; dimethylallyl diphosphate from (2E)-4-hydroxy-3-methylbutenyl diphosphate: step 1/1.</text>
</comment>
<reference evidence="6 7" key="1">
    <citation type="submission" date="2020-08" db="EMBL/GenBank/DDBJ databases">
        <title>Genome public.</title>
        <authorList>
            <person name="Liu C."/>
            <person name="Sun Q."/>
        </authorList>
    </citation>
    <scope>NUCLEOTIDE SEQUENCE [LARGE SCALE GENOMIC DNA]</scope>
    <source>
        <strain evidence="6 7">NSJ-43</strain>
    </source>
</reference>
<comment type="similarity">
    <text evidence="5">Belongs to the IspH family.</text>
</comment>